<dbReference type="InterPro" id="IPR046653">
    <property type="entry name" value="DUF6765"/>
</dbReference>
<name>A0A0U1KWI9_9FIRM</name>
<dbReference type="EMBL" id="CTRP01000005">
    <property type="protein sequence ID" value="CQR71797.1"/>
    <property type="molecule type" value="Genomic_DNA"/>
</dbReference>
<accession>A0A0U1KWI9</accession>
<evidence type="ECO:0000313" key="2">
    <source>
        <dbReference type="Proteomes" id="UP000049855"/>
    </source>
</evidence>
<dbReference type="Pfam" id="PF20551">
    <property type="entry name" value="DUF6765"/>
    <property type="match status" value="1"/>
</dbReference>
<gene>
    <name evidence="1" type="ORF">SpAn4DRAFT_3663</name>
</gene>
<reference evidence="2" key="1">
    <citation type="submission" date="2015-03" db="EMBL/GenBank/DDBJ databases">
        <authorList>
            <person name="Nijsse Bart"/>
        </authorList>
    </citation>
    <scope>NUCLEOTIDE SEQUENCE [LARGE SCALE GENOMIC DNA]</scope>
</reference>
<dbReference type="AlphaFoldDB" id="A0A0U1KWI9"/>
<proteinExistence type="predicted"/>
<dbReference type="Proteomes" id="UP000049855">
    <property type="component" value="Unassembled WGS sequence"/>
</dbReference>
<evidence type="ECO:0000313" key="1">
    <source>
        <dbReference type="EMBL" id="CQR71797.1"/>
    </source>
</evidence>
<organism evidence="1 2">
    <name type="scientific">Sporomusa ovata</name>
    <dbReference type="NCBI Taxonomy" id="2378"/>
    <lineage>
        <taxon>Bacteria</taxon>
        <taxon>Bacillati</taxon>
        <taxon>Bacillota</taxon>
        <taxon>Negativicutes</taxon>
        <taxon>Selenomonadales</taxon>
        <taxon>Sporomusaceae</taxon>
        <taxon>Sporomusa</taxon>
    </lineage>
</organism>
<sequence>MQKDFHYDVIYVLASWAGFSLEDASTLAYASQYVDDANNTGHLKFDTGASYTRTSSAHDVFDVYHNADNVENHNVWLPFHFLPGNCGYAKGKVEDKSFIERIVCTPDSFVARDMVKESIRSGDKPYGLHRFGISMHTYADTWAHRGFAGVIDGINKVKSIFWRNDSNQLVPVDLIQQMKNRVVDLLPVGHGPAVYNPDLPYLKEWQFSFIEDLGRGVQTYNNTQYFLLAAENIIKAMRLFIAYRKSPRPLACDLSALYDGYPGLTEEQQNTLESLFVDIRDEDGDKRHDEWGRRAIAGEIAGVSSIPSYQAKGEGSWKYKALGTALEIDDPGQLFTYTPEFIISDWKQFHDGLQVQRQYILLELLPSYGICIS</sequence>
<protein>
    <submittedName>
        <fullName evidence="1">Uncharacterized protein</fullName>
    </submittedName>
</protein>
<keyword evidence="2" id="KW-1185">Reference proteome</keyword>
<dbReference type="RefSeq" id="WP_021168873.1">
    <property type="nucleotide sequence ID" value="NZ_CTRP01000005.1"/>
</dbReference>